<dbReference type="Pfam" id="PF18029">
    <property type="entry name" value="Glyoxalase_6"/>
    <property type="match status" value="1"/>
</dbReference>
<name>A0ABQ4FT84_9ACTN</name>
<gene>
    <name evidence="2" type="ORF">Mco01_10340</name>
</gene>
<evidence type="ECO:0000313" key="2">
    <source>
        <dbReference type="EMBL" id="GIH38034.1"/>
    </source>
</evidence>
<dbReference type="CDD" id="cd06587">
    <property type="entry name" value="VOC"/>
    <property type="match status" value="1"/>
</dbReference>
<dbReference type="EMBL" id="BOOC01000003">
    <property type="protein sequence ID" value="GIH38034.1"/>
    <property type="molecule type" value="Genomic_DNA"/>
</dbReference>
<dbReference type="PANTHER" id="PTHR35908:SF1">
    <property type="entry name" value="CONSERVED PROTEIN"/>
    <property type="match status" value="1"/>
</dbReference>
<dbReference type="RefSeq" id="WP_204055719.1">
    <property type="nucleotide sequence ID" value="NZ_BAAAGP010000003.1"/>
</dbReference>
<evidence type="ECO:0000313" key="3">
    <source>
        <dbReference type="Proteomes" id="UP000603904"/>
    </source>
</evidence>
<dbReference type="Proteomes" id="UP000603904">
    <property type="component" value="Unassembled WGS sequence"/>
</dbReference>
<comment type="caution">
    <text evidence="2">The sequence shown here is derived from an EMBL/GenBank/DDBJ whole genome shotgun (WGS) entry which is preliminary data.</text>
</comment>
<dbReference type="Gene3D" id="3.10.180.10">
    <property type="entry name" value="2,3-Dihydroxybiphenyl 1,2-Dioxygenase, domain 1"/>
    <property type="match status" value="1"/>
</dbReference>
<dbReference type="PANTHER" id="PTHR35908">
    <property type="entry name" value="HYPOTHETICAL FUSION PROTEIN"/>
    <property type="match status" value="1"/>
</dbReference>
<evidence type="ECO:0000259" key="1">
    <source>
        <dbReference type="PROSITE" id="PS51819"/>
    </source>
</evidence>
<proteinExistence type="predicted"/>
<sequence length="126" mass="13847">MSGIARMRSVVLDCPDPRALADFYSAVVGWEIAYADDEWVTLSDGGEVRLCFQLAPDHRPPIWPGSERPQQFHLDLLVDDLDKAEAAVLELGAVKHDHQPSTEGGFRVYLDPAGHPFCLCAADGED</sequence>
<reference evidence="2 3" key="1">
    <citation type="submission" date="2021-01" db="EMBL/GenBank/DDBJ databases">
        <title>Whole genome shotgun sequence of Microbispora corallina NBRC 16416.</title>
        <authorList>
            <person name="Komaki H."/>
            <person name="Tamura T."/>
        </authorList>
    </citation>
    <scope>NUCLEOTIDE SEQUENCE [LARGE SCALE GENOMIC DNA]</scope>
    <source>
        <strain evidence="2 3">NBRC 16416</strain>
    </source>
</reference>
<dbReference type="InterPro" id="IPR029068">
    <property type="entry name" value="Glyas_Bleomycin-R_OHBP_Dase"/>
</dbReference>
<dbReference type="SUPFAM" id="SSF54593">
    <property type="entry name" value="Glyoxalase/Bleomycin resistance protein/Dihydroxybiphenyl dioxygenase"/>
    <property type="match status" value="1"/>
</dbReference>
<keyword evidence="3" id="KW-1185">Reference proteome</keyword>
<organism evidence="2 3">
    <name type="scientific">Microbispora corallina</name>
    <dbReference type="NCBI Taxonomy" id="83302"/>
    <lineage>
        <taxon>Bacteria</taxon>
        <taxon>Bacillati</taxon>
        <taxon>Actinomycetota</taxon>
        <taxon>Actinomycetes</taxon>
        <taxon>Streptosporangiales</taxon>
        <taxon>Streptosporangiaceae</taxon>
        <taxon>Microbispora</taxon>
    </lineage>
</organism>
<dbReference type="PROSITE" id="PS51819">
    <property type="entry name" value="VOC"/>
    <property type="match status" value="1"/>
</dbReference>
<dbReference type="InterPro" id="IPR041581">
    <property type="entry name" value="Glyoxalase_6"/>
</dbReference>
<accession>A0ABQ4FT84</accession>
<feature type="domain" description="VOC" evidence="1">
    <location>
        <begin position="6"/>
        <end position="122"/>
    </location>
</feature>
<protein>
    <submittedName>
        <fullName evidence="2">Glyoxalase</fullName>
    </submittedName>
</protein>
<dbReference type="InterPro" id="IPR037523">
    <property type="entry name" value="VOC_core"/>
</dbReference>